<accession>A0AAD6K3Y5</accession>
<evidence type="ECO:0000256" key="2">
    <source>
        <dbReference type="ARBA" id="ARBA00023125"/>
    </source>
</evidence>
<organism evidence="6 7">
    <name type="scientific">Salix udensis</name>
    <dbReference type="NCBI Taxonomy" id="889485"/>
    <lineage>
        <taxon>Eukaryota</taxon>
        <taxon>Viridiplantae</taxon>
        <taxon>Streptophyta</taxon>
        <taxon>Embryophyta</taxon>
        <taxon>Tracheophyta</taxon>
        <taxon>Spermatophyta</taxon>
        <taxon>Magnoliopsida</taxon>
        <taxon>eudicotyledons</taxon>
        <taxon>Gunneridae</taxon>
        <taxon>Pentapetalae</taxon>
        <taxon>rosids</taxon>
        <taxon>fabids</taxon>
        <taxon>Malpighiales</taxon>
        <taxon>Salicaceae</taxon>
        <taxon>Saliceae</taxon>
        <taxon>Salix</taxon>
    </lineage>
</organism>
<keyword evidence="4" id="KW-0539">Nucleus</keyword>
<dbReference type="PANTHER" id="PTHR31719">
    <property type="entry name" value="NAC TRANSCRIPTION FACTOR 56"/>
    <property type="match status" value="1"/>
</dbReference>
<dbReference type="GO" id="GO:0003677">
    <property type="term" value="F:DNA binding"/>
    <property type="evidence" value="ECO:0007669"/>
    <property type="project" value="UniProtKB-KW"/>
</dbReference>
<evidence type="ECO:0000256" key="3">
    <source>
        <dbReference type="ARBA" id="ARBA00023163"/>
    </source>
</evidence>
<keyword evidence="2" id="KW-0238">DNA-binding</keyword>
<dbReference type="Gene3D" id="2.170.150.80">
    <property type="entry name" value="NAC domain"/>
    <property type="match status" value="1"/>
</dbReference>
<feature type="domain" description="NAC" evidence="5">
    <location>
        <begin position="1"/>
        <end position="68"/>
    </location>
</feature>
<dbReference type="InterPro" id="IPR036093">
    <property type="entry name" value="NAC_dom_sf"/>
</dbReference>
<keyword evidence="7" id="KW-1185">Reference proteome</keyword>
<dbReference type="AlphaFoldDB" id="A0AAD6K3Y5"/>
<evidence type="ECO:0000259" key="5">
    <source>
        <dbReference type="PROSITE" id="PS51005"/>
    </source>
</evidence>
<dbReference type="InterPro" id="IPR003441">
    <property type="entry name" value="NAC-dom"/>
</dbReference>
<evidence type="ECO:0000313" key="6">
    <source>
        <dbReference type="EMBL" id="KAJ6416551.1"/>
    </source>
</evidence>
<sequence length="215" mass="23924">MELKRLVSKRPWFFTAVSHQKGIKTNWIMHEYRLINNNYRSKPPGDSATKNGGSLRLDDWVLCRIYKKNNSQRQMDQIDKEDSMEGVFATLPASSNKNPKTPYSSISQILPSSGSNPNMSMTSVSANTISEKRTLPSHRYWNDPTGLPIGLANSSAKRFHGDLSSGTREDKNSFVSLLNQLPLSTPLVHSGTLLGSLGDGVLLQPFQLSSLNWNS</sequence>
<protein>
    <recommendedName>
        <fullName evidence="5">NAC domain-containing protein</fullName>
    </recommendedName>
</protein>
<reference evidence="6 7" key="1">
    <citation type="journal article" date="2023" name="Int. J. Mol. Sci.">
        <title>De Novo Assembly and Annotation of 11 Diverse Shrub Willow (Salix) Genomes Reveals Novel Gene Organization in Sex-Linked Regions.</title>
        <authorList>
            <person name="Hyden B."/>
            <person name="Feng K."/>
            <person name="Yates T.B."/>
            <person name="Jawdy S."/>
            <person name="Cereghino C."/>
            <person name="Smart L.B."/>
            <person name="Muchero W."/>
        </authorList>
    </citation>
    <scope>NUCLEOTIDE SEQUENCE [LARGE SCALE GENOMIC DNA]</scope>
    <source>
        <tissue evidence="6">Shoot tip</tissue>
    </source>
</reference>
<keyword evidence="1" id="KW-0805">Transcription regulation</keyword>
<evidence type="ECO:0000256" key="1">
    <source>
        <dbReference type="ARBA" id="ARBA00023015"/>
    </source>
</evidence>
<dbReference type="GO" id="GO:0006355">
    <property type="term" value="P:regulation of DNA-templated transcription"/>
    <property type="evidence" value="ECO:0007669"/>
    <property type="project" value="InterPro"/>
</dbReference>
<keyword evidence="3" id="KW-0804">Transcription</keyword>
<name>A0AAD6K3Y5_9ROSI</name>
<dbReference type="GO" id="GO:0048731">
    <property type="term" value="P:system development"/>
    <property type="evidence" value="ECO:0007669"/>
    <property type="project" value="TreeGrafter"/>
</dbReference>
<dbReference type="PROSITE" id="PS51005">
    <property type="entry name" value="NAC"/>
    <property type="match status" value="1"/>
</dbReference>
<comment type="caution">
    <text evidence="6">The sequence shown here is derived from an EMBL/GenBank/DDBJ whole genome shotgun (WGS) entry which is preliminary data.</text>
</comment>
<evidence type="ECO:0000313" key="7">
    <source>
        <dbReference type="Proteomes" id="UP001162972"/>
    </source>
</evidence>
<dbReference type="PANTHER" id="PTHR31719:SF248">
    <property type="entry name" value="NAC DOMAIN-CONTAINING PROTEIN 10"/>
    <property type="match status" value="1"/>
</dbReference>
<dbReference type="SUPFAM" id="SSF101941">
    <property type="entry name" value="NAC domain"/>
    <property type="match status" value="1"/>
</dbReference>
<dbReference type="Proteomes" id="UP001162972">
    <property type="component" value="Chromosome 11"/>
</dbReference>
<evidence type="ECO:0000256" key="4">
    <source>
        <dbReference type="ARBA" id="ARBA00023242"/>
    </source>
</evidence>
<gene>
    <name evidence="6" type="ORF">OIU84_002415</name>
</gene>
<dbReference type="EMBL" id="JAPFFJ010000011">
    <property type="protein sequence ID" value="KAJ6416551.1"/>
    <property type="molecule type" value="Genomic_DNA"/>
</dbReference>
<proteinExistence type="predicted"/>